<name>A0A644V3B7_9ZZZZ</name>
<proteinExistence type="predicted"/>
<sequence length="63" mass="6656">MFTFPVTGKYLLASEGINCIAYPLAPVIARVVGATHTNVPLIEVETLLGLTAKPPEIVASSIF</sequence>
<protein>
    <submittedName>
        <fullName evidence="1">Uncharacterized protein</fullName>
    </submittedName>
</protein>
<reference evidence="1" key="1">
    <citation type="submission" date="2019-08" db="EMBL/GenBank/DDBJ databases">
        <authorList>
            <person name="Kucharzyk K."/>
            <person name="Murdoch R.W."/>
            <person name="Higgins S."/>
            <person name="Loffler F."/>
        </authorList>
    </citation>
    <scope>NUCLEOTIDE SEQUENCE</scope>
</reference>
<organism evidence="1">
    <name type="scientific">bioreactor metagenome</name>
    <dbReference type="NCBI Taxonomy" id="1076179"/>
    <lineage>
        <taxon>unclassified sequences</taxon>
        <taxon>metagenomes</taxon>
        <taxon>ecological metagenomes</taxon>
    </lineage>
</organism>
<accession>A0A644V3B7</accession>
<gene>
    <name evidence="1" type="ORF">SDC9_31802</name>
</gene>
<comment type="caution">
    <text evidence="1">The sequence shown here is derived from an EMBL/GenBank/DDBJ whole genome shotgun (WGS) entry which is preliminary data.</text>
</comment>
<dbReference type="AlphaFoldDB" id="A0A644V3B7"/>
<dbReference type="EMBL" id="VSSQ01000212">
    <property type="protein sequence ID" value="MPL85828.1"/>
    <property type="molecule type" value="Genomic_DNA"/>
</dbReference>
<evidence type="ECO:0000313" key="1">
    <source>
        <dbReference type="EMBL" id="MPL85828.1"/>
    </source>
</evidence>